<dbReference type="EMBL" id="FOFB01000001">
    <property type="protein sequence ID" value="SEP56421.1"/>
    <property type="molecule type" value="Genomic_DNA"/>
</dbReference>
<feature type="transmembrane region" description="Helical" evidence="1">
    <location>
        <begin position="6"/>
        <end position="29"/>
    </location>
</feature>
<gene>
    <name evidence="2" type="ORF">SAMN05444359_10145</name>
</gene>
<feature type="transmembrane region" description="Helical" evidence="1">
    <location>
        <begin position="49"/>
        <end position="70"/>
    </location>
</feature>
<evidence type="ECO:0000313" key="2">
    <source>
        <dbReference type="EMBL" id="SEP56421.1"/>
    </source>
</evidence>
<keyword evidence="1" id="KW-0812">Transmembrane</keyword>
<name>A0A1H8YWJ0_9BACT</name>
<reference evidence="3" key="1">
    <citation type="submission" date="2016-10" db="EMBL/GenBank/DDBJ databases">
        <authorList>
            <person name="Varghese N."/>
            <person name="Submissions S."/>
        </authorList>
    </citation>
    <scope>NUCLEOTIDE SEQUENCE [LARGE SCALE GENOMIC DNA]</scope>
    <source>
        <strain evidence="3">DSM 24740</strain>
    </source>
</reference>
<evidence type="ECO:0000256" key="1">
    <source>
        <dbReference type="SAM" id="Phobius"/>
    </source>
</evidence>
<accession>A0A1H8YWJ0</accession>
<keyword evidence="1" id="KW-1133">Transmembrane helix</keyword>
<dbReference type="AlphaFoldDB" id="A0A1H8YWJ0"/>
<dbReference type="RefSeq" id="WP_090164800.1">
    <property type="nucleotide sequence ID" value="NZ_FOFB01000001.1"/>
</dbReference>
<protein>
    <submittedName>
        <fullName evidence="2">Uncharacterized protein</fullName>
    </submittedName>
</protein>
<dbReference type="Proteomes" id="UP000199021">
    <property type="component" value="Unassembled WGS sequence"/>
</dbReference>
<keyword evidence="3" id="KW-1185">Reference proteome</keyword>
<sequence length="76" mass="8417">MQASIFLLVLEVLLFALGLYLYLFARGVLSFGSDESKARAEEFRKGNALWMRLLGLALAAIMAINIVVHVKEMMAA</sequence>
<dbReference type="InParanoid" id="A0A1H8YWJ0"/>
<organism evidence="2 3">
    <name type="scientific">Neolewinella agarilytica</name>
    <dbReference type="NCBI Taxonomy" id="478744"/>
    <lineage>
        <taxon>Bacteria</taxon>
        <taxon>Pseudomonadati</taxon>
        <taxon>Bacteroidota</taxon>
        <taxon>Saprospiria</taxon>
        <taxon>Saprospirales</taxon>
        <taxon>Lewinellaceae</taxon>
        <taxon>Neolewinella</taxon>
    </lineage>
</organism>
<proteinExistence type="predicted"/>
<evidence type="ECO:0000313" key="3">
    <source>
        <dbReference type="Proteomes" id="UP000199021"/>
    </source>
</evidence>
<keyword evidence="1" id="KW-0472">Membrane</keyword>